<dbReference type="Pfam" id="PF00685">
    <property type="entry name" value="Sulfotransfer_1"/>
    <property type="match status" value="1"/>
</dbReference>
<reference evidence="5" key="3">
    <citation type="submission" date="2023-07" db="EMBL/GenBank/DDBJ databases">
        <title>An improved reference 1 genome and first organelle genomes of Quercus suber.</title>
        <authorList>
            <consortium name="Genosuber Consortium"/>
            <person name="Usie A."/>
            <person name="Serra O."/>
            <person name="Barros P."/>
        </authorList>
    </citation>
    <scope>NUCLEOTIDE SEQUENCE</scope>
    <source>
        <strain evidence="5">HL8</strain>
        <tissue evidence="5">Leaves</tissue>
    </source>
</reference>
<evidence type="ECO:0000259" key="4">
    <source>
        <dbReference type="Pfam" id="PF00685"/>
    </source>
</evidence>
<reference evidence="5" key="1">
    <citation type="submission" date="2017-12" db="EMBL/GenBank/DDBJ databases">
        <authorList>
            <person name="Barbosa P."/>
            <person name="Usie A."/>
            <person name="Ramos A.M."/>
        </authorList>
    </citation>
    <scope>NUCLEOTIDE SEQUENCE</scope>
    <source>
        <strain evidence="5">HL8</strain>
        <tissue evidence="5">Leaves</tissue>
    </source>
</reference>
<name>A0AAW0M158_QUESU</name>
<dbReference type="AlphaFoldDB" id="A0AAW0M158"/>
<dbReference type="EC" id="2.8.2.-" evidence="3"/>
<comment type="similarity">
    <text evidence="1 3">Belongs to the sulfotransferase 1 family.</text>
</comment>
<dbReference type="EMBL" id="PKMF04000028">
    <property type="protein sequence ID" value="KAK7857287.1"/>
    <property type="molecule type" value="Genomic_DNA"/>
</dbReference>
<comment type="caution">
    <text evidence="5">The sequence shown here is derived from an EMBL/GenBank/DDBJ whole genome shotgun (WGS) entry which is preliminary data.</text>
</comment>
<evidence type="ECO:0000256" key="3">
    <source>
        <dbReference type="RuleBase" id="RU361155"/>
    </source>
</evidence>
<dbReference type="GO" id="GO:0008146">
    <property type="term" value="F:sulfotransferase activity"/>
    <property type="evidence" value="ECO:0007669"/>
    <property type="project" value="InterPro"/>
</dbReference>
<gene>
    <name evidence="5" type="primary">FSTL_4</name>
    <name evidence="5" type="ORF">CFP56_018575</name>
</gene>
<protein>
    <recommendedName>
        <fullName evidence="3">Sulfotransferase</fullName>
        <ecNumber evidence="3">2.8.2.-</ecNumber>
    </recommendedName>
</protein>
<reference evidence="5" key="2">
    <citation type="journal article" date="2018" name="Sci. Data">
        <title>The draft genome sequence of cork oak.</title>
        <authorList>
            <person name="Ramos A.M."/>
            <person name="Usie A."/>
            <person name="Barbosa P."/>
            <person name="Barros P.M."/>
            <person name="Capote T."/>
            <person name="Chaves I."/>
            <person name="Simoes F."/>
            <person name="Abreu I."/>
            <person name="Carrasquinho I."/>
            <person name="Faro C."/>
            <person name="Guimaraes J.B."/>
            <person name="Mendonca D."/>
            <person name="Nobrega F."/>
            <person name="Rodrigues L."/>
            <person name="Saibo N.J.M."/>
            <person name="Varela M.C."/>
            <person name="Egas C."/>
            <person name="Matos J."/>
            <person name="Miguel C.M."/>
            <person name="Oliveira M.M."/>
            <person name="Ricardo C.P."/>
            <person name="Goncalves S."/>
        </authorList>
    </citation>
    <scope>NUCLEOTIDE SEQUENCE [LARGE SCALE GENOMIC DNA]</scope>
    <source>
        <strain evidence="5">HL8</strain>
    </source>
</reference>
<proteinExistence type="inferred from homology"/>
<organism evidence="5">
    <name type="scientific">Quercus suber</name>
    <name type="common">Cork oak</name>
    <dbReference type="NCBI Taxonomy" id="58331"/>
    <lineage>
        <taxon>Eukaryota</taxon>
        <taxon>Viridiplantae</taxon>
        <taxon>Streptophyta</taxon>
        <taxon>Embryophyta</taxon>
        <taxon>Tracheophyta</taxon>
        <taxon>Spermatophyta</taxon>
        <taxon>Magnoliopsida</taxon>
        <taxon>eudicotyledons</taxon>
        <taxon>Gunneridae</taxon>
        <taxon>Pentapetalae</taxon>
        <taxon>rosids</taxon>
        <taxon>fabids</taxon>
        <taxon>Fagales</taxon>
        <taxon>Fagaceae</taxon>
        <taxon>Quercus</taxon>
    </lineage>
</organism>
<dbReference type="InterPro" id="IPR027417">
    <property type="entry name" value="P-loop_NTPase"/>
</dbReference>
<dbReference type="PANTHER" id="PTHR11783">
    <property type="entry name" value="SULFOTRANSFERASE SULT"/>
    <property type="match status" value="1"/>
</dbReference>
<keyword evidence="2 3" id="KW-0808">Transferase</keyword>
<evidence type="ECO:0000313" key="5">
    <source>
        <dbReference type="EMBL" id="KAK7857287.1"/>
    </source>
</evidence>
<evidence type="ECO:0000256" key="2">
    <source>
        <dbReference type="ARBA" id="ARBA00022679"/>
    </source>
</evidence>
<accession>A0AAW0M158</accession>
<dbReference type="SUPFAM" id="SSF52540">
    <property type="entry name" value="P-loop containing nucleoside triphosphate hydrolases"/>
    <property type="match status" value="1"/>
</dbReference>
<dbReference type="InterPro" id="IPR000863">
    <property type="entry name" value="Sulfotransferase_dom"/>
</dbReference>
<dbReference type="Gene3D" id="3.40.50.300">
    <property type="entry name" value="P-loop containing nucleotide triphosphate hydrolases"/>
    <property type="match status" value="1"/>
</dbReference>
<evidence type="ECO:0000256" key="1">
    <source>
        <dbReference type="ARBA" id="ARBA00005771"/>
    </source>
</evidence>
<feature type="domain" description="Sulfotransferase" evidence="4">
    <location>
        <begin position="122"/>
        <end position="385"/>
    </location>
</feature>
<sequence length="394" mass="44904">MPFLGLAKLEIGRIILHLYTMAMGHDQIIEQKLSGSGLTLHFLPIEFSSSKMNQNHGPTCSGQEEYWSDPKTHEKYKEIISTTPQRKGIWVADLHQHEGFWWSAYSLKGVLRAQDHFMPQPNNVILSSAPKSGTTWLKALSFAVMTRSHFDEPASPLLTRLAHDCVPFLESEVRSNPQNLDLDVPLLATHIPYTFLPKSIIDSGCKIVYICRDPKDVFVSLWHFVRKMNPKAMDASALEDLHLEDAFEFFCEGFSSFGPYWDHVLGYWRASLESPEKVLFLKYEDLKNDTISWVKKLAQFMGYPFSSDEEQKGMVHKIVNLCSFENLSSLEVNKSGITQVGTNFVSLKNSSFFRKGEVGDWKNHLKLEMAMRLDQITEQKLKGSGLTFHFSSNA</sequence>